<evidence type="ECO:0008006" key="5">
    <source>
        <dbReference type="Google" id="ProtNLM"/>
    </source>
</evidence>
<dbReference type="GO" id="GO:0007018">
    <property type="term" value="P:microtubule-based movement"/>
    <property type="evidence" value="ECO:0007669"/>
    <property type="project" value="InterPro"/>
</dbReference>
<evidence type="ECO:0000256" key="1">
    <source>
        <dbReference type="SAM" id="Coils"/>
    </source>
</evidence>
<protein>
    <recommendedName>
        <fullName evidence="5">Dynein heavy chain coiled coil stalk domain-containing protein</fullName>
    </recommendedName>
</protein>
<dbReference type="Gene3D" id="1.20.920.20">
    <property type="match status" value="1"/>
</dbReference>
<reference evidence="3 4" key="1">
    <citation type="journal article" date="2015" name="Sci. Rep.">
        <title>Genome of the facultative scuticociliatosis pathogen Pseudocohnilembus persalinus provides insight into its virulence through horizontal gene transfer.</title>
        <authorList>
            <person name="Xiong J."/>
            <person name="Wang G."/>
            <person name="Cheng J."/>
            <person name="Tian M."/>
            <person name="Pan X."/>
            <person name="Warren A."/>
            <person name="Jiang C."/>
            <person name="Yuan D."/>
            <person name="Miao W."/>
        </authorList>
    </citation>
    <scope>NUCLEOTIDE SEQUENCE [LARGE SCALE GENOMIC DNA]</scope>
    <source>
        <strain evidence="3">36N120E</strain>
    </source>
</reference>
<evidence type="ECO:0000256" key="2">
    <source>
        <dbReference type="SAM" id="MobiDB-lite"/>
    </source>
</evidence>
<dbReference type="GO" id="GO:0051959">
    <property type="term" value="F:dynein light intermediate chain binding"/>
    <property type="evidence" value="ECO:0007669"/>
    <property type="project" value="InterPro"/>
</dbReference>
<feature type="region of interest" description="Disordered" evidence="2">
    <location>
        <begin position="131"/>
        <end position="159"/>
    </location>
</feature>
<feature type="coiled-coil region" evidence="1">
    <location>
        <begin position="375"/>
        <end position="450"/>
    </location>
</feature>
<evidence type="ECO:0000313" key="4">
    <source>
        <dbReference type="Proteomes" id="UP000054937"/>
    </source>
</evidence>
<dbReference type="OrthoDB" id="424310at2759"/>
<feature type="compositionally biased region" description="Basic and acidic residues" evidence="2">
    <location>
        <begin position="144"/>
        <end position="159"/>
    </location>
</feature>
<dbReference type="AlphaFoldDB" id="A0A0V0QYZ6"/>
<dbReference type="PANTHER" id="PTHR45703">
    <property type="entry name" value="DYNEIN HEAVY CHAIN"/>
    <property type="match status" value="1"/>
</dbReference>
<dbReference type="PANTHER" id="PTHR45703:SF36">
    <property type="entry name" value="DYNEIN HEAVY CHAIN, CYTOPLASMIC"/>
    <property type="match status" value="1"/>
</dbReference>
<dbReference type="GO" id="GO:0030286">
    <property type="term" value="C:dynein complex"/>
    <property type="evidence" value="ECO:0007669"/>
    <property type="project" value="InterPro"/>
</dbReference>
<evidence type="ECO:0000313" key="3">
    <source>
        <dbReference type="EMBL" id="KRX07561.1"/>
    </source>
</evidence>
<dbReference type="InterPro" id="IPR026983">
    <property type="entry name" value="DHC"/>
</dbReference>
<dbReference type="EMBL" id="LDAU01000082">
    <property type="protein sequence ID" value="KRX07561.1"/>
    <property type="molecule type" value="Genomic_DNA"/>
</dbReference>
<name>A0A0V0QYZ6_PSEPJ</name>
<dbReference type="GO" id="GO:0045505">
    <property type="term" value="F:dynein intermediate chain binding"/>
    <property type="evidence" value="ECO:0007669"/>
    <property type="project" value="InterPro"/>
</dbReference>
<proteinExistence type="predicted"/>
<dbReference type="OMA" id="HPPERIK"/>
<sequence>MKYELTQMNSQQYIYNFQEVDEYDDEIQRQMQEIDQKEVEHEQNIKNFKNELDERKRFLAIQKLEFQNQEEDQKRKIEIEKKRKEEMIQFMRIQQEKELIEKIKQKQKEEHERLEIERLKKLEEKKEKQRKIQLENQRKKRKLERQELRDQKRRENQQKIQEMRDERENLYRQKNKCEQQILNASEKIKQMIQLNQDNQSQKALLQQKIEQILKIKQIIQEKQQEFSGQNQQLQEFMDSIQKQLDGAQKAVYTLSNEDLIFIQNLKHPPERIKLCLEAVIVALTGTTKQKQLVWDKIQKEVGNINFRRNILNYDAGKMNQAIVQKLKNSYINDQNWDLDKMRKAAKAAGVLSLWIDSIVKYQTMMVENQPLFEQMKKFKKNQQEIQEQEEMMKEQILQGKSIDQIQQEIQNLDIQQDLIQKQEIQLNIEESQFKEEFDRLNEKIKELKTDQQLMHLDILENTKPVVGNDHPWTPQHSLSKNVNKFTKTNVIKIGIKKQPIRNKQVGS</sequence>
<comment type="caution">
    <text evidence="3">The sequence shown here is derived from an EMBL/GenBank/DDBJ whole genome shotgun (WGS) entry which is preliminary data.</text>
</comment>
<gene>
    <name evidence="3" type="ORF">PPERSA_11110</name>
</gene>
<dbReference type="Proteomes" id="UP000054937">
    <property type="component" value="Unassembled WGS sequence"/>
</dbReference>
<keyword evidence="4" id="KW-1185">Reference proteome</keyword>
<keyword evidence="1" id="KW-0175">Coiled coil</keyword>
<dbReference type="InParanoid" id="A0A0V0QYZ6"/>
<accession>A0A0V0QYZ6</accession>
<organism evidence="3 4">
    <name type="scientific">Pseudocohnilembus persalinus</name>
    <name type="common">Ciliate</name>
    <dbReference type="NCBI Taxonomy" id="266149"/>
    <lineage>
        <taxon>Eukaryota</taxon>
        <taxon>Sar</taxon>
        <taxon>Alveolata</taxon>
        <taxon>Ciliophora</taxon>
        <taxon>Intramacronucleata</taxon>
        <taxon>Oligohymenophorea</taxon>
        <taxon>Scuticociliatia</taxon>
        <taxon>Philasterida</taxon>
        <taxon>Pseudocohnilembidae</taxon>
        <taxon>Pseudocohnilembus</taxon>
    </lineage>
</organism>